<dbReference type="RefSeq" id="XP_067511631.1">
    <property type="nucleotide sequence ID" value="XM_067655530.1"/>
</dbReference>
<name>I1BJ55_RHIO9</name>
<accession>I1BJ55</accession>
<organism evidence="1 2">
    <name type="scientific">Rhizopus delemar (strain RA 99-880 / ATCC MYA-4621 / FGSC 9543 / NRRL 43880)</name>
    <name type="common">Mucormycosis agent</name>
    <name type="synonym">Rhizopus arrhizus var. delemar</name>
    <dbReference type="NCBI Taxonomy" id="246409"/>
    <lineage>
        <taxon>Eukaryota</taxon>
        <taxon>Fungi</taxon>
        <taxon>Fungi incertae sedis</taxon>
        <taxon>Mucoromycota</taxon>
        <taxon>Mucoromycotina</taxon>
        <taxon>Mucoromycetes</taxon>
        <taxon>Mucorales</taxon>
        <taxon>Mucorineae</taxon>
        <taxon>Rhizopodaceae</taxon>
        <taxon>Rhizopus</taxon>
    </lineage>
</organism>
<dbReference type="EMBL" id="CH476732">
    <property type="protein sequence ID" value="EIE76235.1"/>
    <property type="molecule type" value="Genomic_DNA"/>
</dbReference>
<dbReference type="InParanoid" id="I1BJ55"/>
<gene>
    <name evidence="1" type="ORF">RO3G_00939</name>
</gene>
<sequence length="68" mass="7679">MISNAFTVQQCTKRTKCSIIESLGTLQNEATDLGASDILLNSINVAKIESEDGEKERMTEIRKQRQEY</sequence>
<dbReference type="VEuPathDB" id="FungiDB:RO3G_00939"/>
<dbReference type="Proteomes" id="UP000009138">
    <property type="component" value="Unassembled WGS sequence"/>
</dbReference>
<protein>
    <submittedName>
        <fullName evidence="1">Uncharacterized protein</fullName>
    </submittedName>
</protein>
<keyword evidence="2" id="KW-1185">Reference proteome</keyword>
<reference evidence="1 2" key="1">
    <citation type="journal article" date="2009" name="PLoS Genet.">
        <title>Genomic analysis of the basal lineage fungus Rhizopus oryzae reveals a whole-genome duplication.</title>
        <authorList>
            <person name="Ma L.-J."/>
            <person name="Ibrahim A.S."/>
            <person name="Skory C."/>
            <person name="Grabherr M.G."/>
            <person name="Burger G."/>
            <person name="Butler M."/>
            <person name="Elias M."/>
            <person name="Idnurm A."/>
            <person name="Lang B.F."/>
            <person name="Sone T."/>
            <person name="Abe A."/>
            <person name="Calvo S.E."/>
            <person name="Corrochano L.M."/>
            <person name="Engels R."/>
            <person name="Fu J."/>
            <person name="Hansberg W."/>
            <person name="Kim J.-M."/>
            <person name="Kodira C.D."/>
            <person name="Koehrsen M.J."/>
            <person name="Liu B."/>
            <person name="Miranda-Saavedra D."/>
            <person name="O'Leary S."/>
            <person name="Ortiz-Castellanos L."/>
            <person name="Poulter R."/>
            <person name="Rodriguez-Romero J."/>
            <person name="Ruiz-Herrera J."/>
            <person name="Shen Y.-Q."/>
            <person name="Zeng Q."/>
            <person name="Galagan J."/>
            <person name="Birren B.W."/>
            <person name="Cuomo C.A."/>
            <person name="Wickes B.L."/>
        </authorList>
    </citation>
    <scope>NUCLEOTIDE SEQUENCE [LARGE SCALE GENOMIC DNA]</scope>
    <source>
        <strain evidence="2">RA 99-880 / ATCC MYA-4621 / FGSC 9543 / NRRL 43880</strain>
    </source>
</reference>
<proteinExistence type="predicted"/>
<dbReference type="GeneID" id="93607911"/>
<evidence type="ECO:0000313" key="2">
    <source>
        <dbReference type="Proteomes" id="UP000009138"/>
    </source>
</evidence>
<dbReference type="AlphaFoldDB" id="I1BJ55"/>
<evidence type="ECO:0000313" key="1">
    <source>
        <dbReference type="EMBL" id="EIE76235.1"/>
    </source>
</evidence>